<dbReference type="InterPro" id="IPR050570">
    <property type="entry name" value="Cell_wall_metabolism_enzyme"/>
</dbReference>
<dbReference type="Proteomes" id="UP000277671">
    <property type="component" value="Unassembled WGS sequence"/>
</dbReference>
<evidence type="ECO:0000313" key="6">
    <source>
        <dbReference type="Proteomes" id="UP000277671"/>
    </source>
</evidence>
<gene>
    <name evidence="5" type="ORF">BDK92_5127</name>
</gene>
<keyword evidence="6" id="KW-1185">Reference proteome</keyword>
<keyword evidence="1 3" id="KW-0732">Signal</keyword>
<protein>
    <submittedName>
        <fullName evidence="5">Peptidase M23-like protein</fullName>
    </submittedName>
</protein>
<dbReference type="PANTHER" id="PTHR21666:SF289">
    <property type="entry name" value="L-ALA--D-GLU ENDOPEPTIDASE"/>
    <property type="match status" value="1"/>
</dbReference>
<accession>A0A495JP70</accession>
<dbReference type="Gene3D" id="2.70.70.10">
    <property type="entry name" value="Glucose Permease (Domain IIA)"/>
    <property type="match status" value="1"/>
</dbReference>
<dbReference type="AlphaFoldDB" id="A0A495JP70"/>
<dbReference type="InterPro" id="IPR011055">
    <property type="entry name" value="Dup_hybrid_motif"/>
</dbReference>
<evidence type="ECO:0000256" key="2">
    <source>
        <dbReference type="SAM" id="MobiDB-lite"/>
    </source>
</evidence>
<dbReference type="GO" id="GO:0004222">
    <property type="term" value="F:metalloendopeptidase activity"/>
    <property type="evidence" value="ECO:0007669"/>
    <property type="project" value="TreeGrafter"/>
</dbReference>
<dbReference type="OrthoDB" id="5245088at2"/>
<organism evidence="5 6">
    <name type="scientific">Micromonospora pisi</name>
    <dbReference type="NCBI Taxonomy" id="589240"/>
    <lineage>
        <taxon>Bacteria</taxon>
        <taxon>Bacillati</taxon>
        <taxon>Actinomycetota</taxon>
        <taxon>Actinomycetes</taxon>
        <taxon>Micromonosporales</taxon>
        <taxon>Micromonosporaceae</taxon>
        <taxon>Micromonospora</taxon>
    </lineage>
</organism>
<dbReference type="PANTHER" id="PTHR21666">
    <property type="entry name" value="PEPTIDASE-RELATED"/>
    <property type="match status" value="1"/>
</dbReference>
<feature type="compositionally biased region" description="Low complexity" evidence="2">
    <location>
        <begin position="230"/>
        <end position="239"/>
    </location>
</feature>
<dbReference type="CDD" id="cd12797">
    <property type="entry name" value="M23_peptidase"/>
    <property type="match status" value="1"/>
</dbReference>
<proteinExistence type="predicted"/>
<comment type="caution">
    <text evidence="5">The sequence shown here is derived from an EMBL/GenBank/DDBJ whole genome shotgun (WGS) entry which is preliminary data.</text>
</comment>
<dbReference type="RefSeq" id="WP_121158972.1">
    <property type="nucleotide sequence ID" value="NZ_RBKT01000001.1"/>
</dbReference>
<name>A0A495JP70_9ACTN</name>
<feature type="region of interest" description="Disordered" evidence="2">
    <location>
        <begin position="207"/>
        <end position="250"/>
    </location>
</feature>
<dbReference type="InterPro" id="IPR016047">
    <property type="entry name" value="M23ase_b-sheet_dom"/>
</dbReference>
<reference evidence="5 6" key="1">
    <citation type="submission" date="2018-10" db="EMBL/GenBank/DDBJ databases">
        <title>Sequencing the genomes of 1000 actinobacteria strains.</title>
        <authorList>
            <person name="Klenk H.-P."/>
        </authorList>
    </citation>
    <scope>NUCLEOTIDE SEQUENCE [LARGE SCALE GENOMIC DNA]</scope>
    <source>
        <strain evidence="5 6">DSM 45175</strain>
    </source>
</reference>
<evidence type="ECO:0000256" key="3">
    <source>
        <dbReference type="SAM" id="SignalP"/>
    </source>
</evidence>
<dbReference type="Pfam" id="PF01551">
    <property type="entry name" value="Peptidase_M23"/>
    <property type="match status" value="1"/>
</dbReference>
<dbReference type="SUPFAM" id="SSF51261">
    <property type="entry name" value="Duplicated hybrid motif"/>
    <property type="match status" value="1"/>
</dbReference>
<feature type="signal peptide" evidence="3">
    <location>
        <begin position="1"/>
        <end position="20"/>
    </location>
</feature>
<dbReference type="EMBL" id="RBKT01000001">
    <property type="protein sequence ID" value="RKR90746.1"/>
    <property type="molecule type" value="Genomic_DNA"/>
</dbReference>
<feature type="domain" description="M23ase beta-sheet core" evidence="4">
    <location>
        <begin position="91"/>
        <end position="185"/>
    </location>
</feature>
<evidence type="ECO:0000259" key="4">
    <source>
        <dbReference type="Pfam" id="PF01551"/>
    </source>
</evidence>
<sequence>MRTYLHPLRGVALAVLITVAAPPPPARPAAGTPTVRRVGFGAPAPRSVGAEAVVLWPLAGAPVRPTFRWPLAGVPRVTRRFDPPPLPWQPGHRGVDLAAAPGAVVHTAGAGVVLFAGDVAGTPTVSVSHPVGLRTTYQPVRPTVRVGDRLAAGDPLAVLVPGHPGCPEPACLHWGLRRDERYLDPLALLGLGRVRLLPALTRGLLGSPRRPAGVVRRRAGPGGSRRAGRTPRPGCRPGRSVAANPGRSRG</sequence>
<feature type="chain" id="PRO_5038478984" evidence="3">
    <location>
        <begin position="21"/>
        <end position="250"/>
    </location>
</feature>
<evidence type="ECO:0000256" key="1">
    <source>
        <dbReference type="ARBA" id="ARBA00022729"/>
    </source>
</evidence>
<evidence type="ECO:0000313" key="5">
    <source>
        <dbReference type="EMBL" id="RKR90746.1"/>
    </source>
</evidence>